<dbReference type="GO" id="GO:0046872">
    <property type="term" value="F:metal ion binding"/>
    <property type="evidence" value="ECO:0007669"/>
    <property type="project" value="UniProtKB-KW"/>
</dbReference>
<keyword evidence="2" id="KW-0378">Hydrolase</keyword>
<gene>
    <name evidence="5" type="ORF">Tci_062915</name>
</gene>
<dbReference type="SUPFAM" id="SSF56672">
    <property type="entry name" value="DNA/RNA polymerases"/>
    <property type="match status" value="1"/>
</dbReference>
<dbReference type="Gene3D" id="3.30.420.10">
    <property type="entry name" value="Ribonuclease H-like superfamily/Ribonuclease H"/>
    <property type="match status" value="1"/>
</dbReference>
<evidence type="ECO:0000256" key="2">
    <source>
        <dbReference type="ARBA" id="ARBA00022801"/>
    </source>
</evidence>
<keyword evidence="1" id="KW-0479">Metal-binding</keyword>
<feature type="coiled-coil region" evidence="3">
    <location>
        <begin position="432"/>
        <end position="466"/>
    </location>
</feature>
<accession>A0A6L2NZ87</accession>
<dbReference type="GO" id="GO:0016787">
    <property type="term" value="F:hydrolase activity"/>
    <property type="evidence" value="ECO:0007669"/>
    <property type="project" value="UniProtKB-KW"/>
</dbReference>
<name>A0A6L2NZ87_TANCI</name>
<proteinExistence type="predicted"/>
<dbReference type="EMBL" id="BKCJ010010295">
    <property type="protein sequence ID" value="GEU90937.1"/>
    <property type="molecule type" value="Genomic_DNA"/>
</dbReference>
<dbReference type="InterPro" id="IPR036397">
    <property type="entry name" value="RNaseH_sf"/>
</dbReference>
<comment type="caution">
    <text evidence="5">The sequence shown here is derived from an EMBL/GenBank/DDBJ whole genome shotgun (WGS) entry which is preliminary data.</text>
</comment>
<evidence type="ECO:0000256" key="3">
    <source>
        <dbReference type="SAM" id="Coils"/>
    </source>
</evidence>
<keyword evidence="3" id="KW-0175">Coiled coil</keyword>
<dbReference type="InterPro" id="IPR013103">
    <property type="entry name" value="RVT_2"/>
</dbReference>
<feature type="domain" description="Reverse transcriptase Ty1/copia-type" evidence="4">
    <location>
        <begin position="972"/>
        <end position="1116"/>
    </location>
</feature>
<dbReference type="SUPFAM" id="SSF53098">
    <property type="entry name" value="Ribonuclease H-like"/>
    <property type="match status" value="1"/>
</dbReference>
<evidence type="ECO:0000256" key="1">
    <source>
        <dbReference type="ARBA" id="ARBA00022723"/>
    </source>
</evidence>
<evidence type="ECO:0000313" key="5">
    <source>
        <dbReference type="EMBL" id="GEU90937.1"/>
    </source>
</evidence>
<dbReference type="Pfam" id="PF07727">
    <property type="entry name" value="RVT_2"/>
    <property type="match status" value="1"/>
</dbReference>
<dbReference type="GO" id="GO:0003676">
    <property type="term" value="F:nucleic acid binding"/>
    <property type="evidence" value="ECO:0007669"/>
    <property type="project" value="InterPro"/>
</dbReference>
<dbReference type="AlphaFoldDB" id="A0A6L2NZ87"/>
<sequence>MYLLDEEDDGDSIVIPQTLSEEIRNRLDNSRCPPPLLQEVGQDPIWDKIREPLSLNLIERVKMIQDVLTVGSTMRIPLLYRGEYSQWSERFMNYLEEQTDREAMINSIKNGDQPLPHVTQVSIVGTSSTEQPPLKDKSMWSDQEKKIQKIDHLTRSLLIQRLPKDIYSKQYAKMMRQNKNLMDINIDALHNILKQNQGDVNDAMGLKKKTIVVTSDPLTLIAEKRKVSKRKEKVVVSLDFEGTNKKQEFVKSDDKKEDKKVEEKKRDMSKVKCYNCKKECYFAKDCKKAKVKDYEYYKTKMLVAKKGKDEQVLLVEDHAWMESSSDSDQEINANMVFMAQIKKVLLDSEASSSSADDKITEVSYYTPESKSESEYETSEYYDNSTTYGLFMDNNDDQEIFHDSVKKISKNLIESQIDHNESDITHNDSEDVAKLFNQMIKEFNKKIAKYQKRLEKANQQCNDFTIHMIMSSKDKLYNGRKGIGFKNPSYFCKAKDLRPTFYDERVINLGYTLMFLTHSNEALEIEKFNRARENKIEFVYDYGNLNASYVNEKINFSDDYFQEIINPYFEKIDSLFQQTSSLKPYVSTVILEKIIIDLEDEVVTLLAKEKENLETIESLKLKDLDTLSSVRRPKPSGATWKKKGSSNTVKADLSSVNHSNLNKNVKQYSRKDLMLCNNSHLRDTQSVHACNNARNAYCNATMNAYDDVNDLFVFDDMSIRKSQVSKMTFRKKPSASLNVPSRDYLDLSLDHRFRMFKVYDGLSSIKGFFFAILVRASTSFLSKFRHNKQLVKNNFVRGLPKMKFEKDHLCSACEQGKIHQKHHKSKTAFASNQPLYLLHMDLCGPMRVESINRKRYVLVVVDDFSRYTWVFFLRLKDEASENFSIIFCCKNATTKWCRGKEKSYLSRGFFHEVSESFQEESSSSSLNDDVQQSPEEVILPQTNTQSISNDMILNMDEASSSHNVFNERLENAYFDEIARIEAIRLFLAYVAHKDFTVFQMNVKTSFHNGILKEEVYVSQPLGFVSKQYPDHVYALNKALYGLKQAPRAWYNVLSKFLIDNGFQKGSIDTTLFIKKKGKHIMLIQIYADDIIFGLTNPKYYKKFSDLMVKRFEMSMMGK</sequence>
<dbReference type="InterPro" id="IPR012337">
    <property type="entry name" value="RNaseH-like_sf"/>
</dbReference>
<evidence type="ECO:0000259" key="4">
    <source>
        <dbReference type="Pfam" id="PF07727"/>
    </source>
</evidence>
<dbReference type="PANTHER" id="PTHR42648:SF18">
    <property type="entry name" value="RETROTRANSPOSON, UNCLASSIFIED-LIKE PROTEIN"/>
    <property type="match status" value="1"/>
</dbReference>
<protein>
    <submittedName>
        <fullName evidence="5">Retrovirus-related Pol polyprotein from transposon TNT 1-94</fullName>
    </submittedName>
</protein>
<reference evidence="5" key="1">
    <citation type="journal article" date="2019" name="Sci. Rep.">
        <title>Draft genome of Tanacetum cinerariifolium, the natural source of mosquito coil.</title>
        <authorList>
            <person name="Yamashiro T."/>
            <person name="Shiraishi A."/>
            <person name="Satake H."/>
            <person name="Nakayama K."/>
        </authorList>
    </citation>
    <scope>NUCLEOTIDE SEQUENCE</scope>
</reference>
<dbReference type="InterPro" id="IPR043502">
    <property type="entry name" value="DNA/RNA_pol_sf"/>
</dbReference>
<dbReference type="InterPro" id="IPR039537">
    <property type="entry name" value="Retrotran_Ty1/copia-like"/>
</dbReference>
<dbReference type="PANTHER" id="PTHR42648">
    <property type="entry name" value="TRANSPOSASE, PUTATIVE-RELATED"/>
    <property type="match status" value="1"/>
</dbReference>
<organism evidence="5">
    <name type="scientific">Tanacetum cinerariifolium</name>
    <name type="common">Dalmatian daisy</name>
    <name type="synonym">Chrysanthemum cinerariifolium</name>
    <dbReference type="NCBI Taxonomy" id="118510"/>
    <lineage>
        <taxon>Eukaryota</taxon>
        <taxon>Viridiplantae</taxon>
        <taxon>Streptophyta</taxon>
        <taxon>Embryophyta</taxon>
        <taxon>Tracheophyta</taxon>
        <taxon>Spermatophyta</taxon>
        <taxon>Magnoliopsida</taxon>
        <taxon>eudicotyledons</taxon>
        <taxon>Gunneridae</taxon>
        <taxon>Pentapetalae</taxon>
        <taxon>asterids</taxon>
        <taxon>campanulids</taxon>
        <taxon>Asterales</taxon>
        <taxon>Asteraceae</taxon>
        <taxon>Asteroideae</taxon>
        <taxon>Anthemideae</taxon>
        <taxon>Anthemidinae</taxon>
        <taxon>Tanacetum</taxon>
    </lineage>
</organism>